<dbReference type="PROSITE" id="PS00018">
    <property type="entry name" value="EF_HAND_1"/>
    <property type="match status" value="1"/>
</dbReference>
<reference evidence="2" key="1">
    <citation type="submission" date="2017-04" db="EMBL/GenBank/DDBJ databases">
        <title>Population genomics of picophytoplankton unveils novel chromosome hypervariability.</title>
        <authorList>
            <consortium name="DOE Joint Genome Institute"/>
            <person name="Blanc-Mathieu R."/>
            <person name="Krasovec M."/>
            <person name="Hebrard M."/>
            <person name="Yau S."/>
            <person name="Desgranges E."/>
            <person name="Martin J."/>
            <person name="Schackwitz W."/>
            <person name="Kuo A."/>
            <person name="Salin G."/>
            <person name="Donnadieu C."/>
            <person name="Desdevises Y."/>
            <person name="Sanchez-Ferandin S."/>
            <person name="Moreau H."/>
            <person name="Rivals E."/>
            <person name="Grigoriev I.V."/>
            <person name="Grimsley N."/>
            <person name="Eyre-Walker A."/>
            <person name="Piganeau G."/>
        </authorList>
    </citation>
    <scope>NUCLEOTIDE SEQUENCE [LARGE SCALE GENOMIC DNA]</scope>
    <source>
        <strain evidence="2">RCC 1115</strain>
    </source>
</reference>
<evidence type="ECO:0008006" key="3">
    <source>
        <dbReference type="Google" id="ProtNLM"/>
    </source>
</evidence>
<evidence type="ECO:0000313" key="2">
    <source>
        <dbReference type="EMBL" id="OUS42841.1"/>
    </source>
</evidence>
<protein>
    <recommendedName>
        <fullName evidence="3">EF-hand domain-containing protein</fullName>
    </recommendedName>
</protein>
<organism evidence="2">
    <name type="scientific">Ostreococcus tauri</name>
    <name type="common">Marine green alga</name>
    <dbReference type="NCBI Taxonomy" id="70448"/>
    <lineage>
        <taxon>Eukaryota</taxon>
        <taxon>Viridiplantae</taxon>
        <taxon>Chlorophyta</taxon>
        <taxon>Mamiellophyceae</taxon>
        <taxon>Mamiellales</taxon>
        <taxon>Bathycoccaceae</taxon>
        <taxon>Ostreococcus</taxon>
    </lineage>
</organism>
<dbReference type="AlphaFoldDB" id="A0A1Y5HZW9"/>
<dbReference type="EMBL" id="KZ155838">
    <property type="protein sequence ID" value="OUS42841.1"/>
    <property type="molecule type" value="Genomic_DNA"/>
</dbReference>
<proteinExistence type="predicted"/>
<gene>
    <name evidence="2" type="ORF">BE221DRAFT_209257</name>
</gene>
<accession>A0A1Y5HZW9</accession>
<name>A0A1Y5HZW9_OSTTA</name>
<feature type="region of interest" description="Disordered" evidence="1">
    <location>
        <begin position="1"/>
        <end position="21"/>
    </location>
</feature>
<evidence type="ECO:0000256" key="1">
    <source>
        <dbReference type="SAM" id="MobiDB-lite"/>
    </source>
</evidence>
<dbReference type="InterPro" id="IPR018247">
    <property type="entry name" value="EF_Hand_1_Ca_BS"/>
</dbReference>
<dbReference type="Proteomes" id="UP000195557">
    <property type="component" value="Unassembled WGS sequence"/>
</dbReference>
<sequence length="96" mass="9985">MAKNKSVDAASDDTKKTTSKATDVVADVVHKVEHAVEDAGSKVKHAGEALVGRVDSAMHHGREKAKDAADVNGDGVVNSEDVKAAGEKCTKKCSIQ</sequence>